<organism evidence="3 4">
    <name type="scientific">Roseiconus lacunae</name>
    <dbReference type="NCBI Taxonomy" id="2605694"/>
    <lineage>
        <taxon>Bacteria</taxon>
        <taxon>Pseudomonadati</taxon>
        <taxon>Planctomycetota</taxon>
        <taxon>Planctomycetia</taxon>
        <taxon>Pirellulales</taxon>
        <taxon>Pirellulaceae</taxon>
        <taxon>Roseiconus</taxon>
    </lineage>
</organism>
<proteinExistence type="predicted"/>
<evidence type="ECO:0000313" key="3">
    <source>
        <dbReference type="EMBL" id="MDM4016632.1"/>
    </source>
</evidence>
<name>A0ABT7PJF2_9BACT</name>
<sequence>MDRIESDLLESVGEERAVVDRRDPADRSVAGRSRGPSRFDRRRKQATSVGLEISPSGLSLAFIESENETQRLVVDRLTFPEDAGPRRGDWHDGTLQSRLTELVQKHQLTGQPVHCSIGGNPCVTRVIAGLDQHVDNELTELTGRTERYIGMGTGEKVLTDTTYRIDAKRKRVWVTIAIRDVVEAIAAAVRAAGLRLANLEHTMLVLSRLLNTYQCDDSEPVLMVVDDLGKIDLGISYQGRLLLDYRPALTGESVDHVEVIQRHLKCLRRYTQSQFPDSSSNLQQVFVAEMSPIGSGFQGEHDQTLELSERVYPFERLCEGIVSDQIFEPDTSMIAAICLAKSQQSFATNDHDTNNLATTLRMEAKIPWGKLIRATWPIGVVVAASFILALLSYRIDHAIERTDRQIELRLSDVDQSETLREKLVKRMSFDESVHQVEDAIDRRQWAQVVWLVGEQLPDRTWLESIQFHNDGTLQIIGVSRSDHGVFDYLDRLRNNPRLSRVALQTTSSHRGASTTDVRFEISATVGAVRSGENLASTIPVRLGDG</sequence>
<dbReference type="InterPro" id="IPR007813">
    <property type="entry name" value="PilN"/>
</dbReference>
<feature type="transmembrane region" description="Helical" evidence="2">
    <location>
        <begin position="374"/>
        <end position="395"/>
    </location>
</feature>
<feature type="compositionally biased region" description="Low complexity" evidence="1">
    <location>
        <begin position="27"/>
        <end position="36"/>
    </location>
</feature>
<feature type="region of interest" description="Disordered" evidence="1">
    <location>
        <begin position="1"/>
        <end position="46"/>
    </location>
</feature>
<dbReference type="RefSeq" id="WP_289164276.1">
    <property type="nucleotide sequence ID" value="NZ_JASZZN010000009.1"/>
</dbReference>
<keyword evidence="2" id="KW-0472">Membrane</keyword>
<comment type="caution">
    <text evidence="3">The sequence shown here is derived from an EMBL/GenBank/DDBJ whole genome shotgun (WGS) entry which is preliminary data.</text>
</comment>
<accession>A0ABT7PJF2</accession>
<dbReference type="Pfam" id="PF05137">
    <property type="entry name" value="PilN"/>
    <property type="match status" value="1"/>
</dbReference>
<reference evidence="3 4" key="1">
    <citation type="submission" date="2023-06" db="EMBL/GenBank/DDBJ databases">
        <title>Roseiconus lacunae JC819 isolated from Gulf of Mannar region, Tamil Nadu.</title>
        <authorList>
            <person name="Pk S."/>
            <person name="Ch S."/>
            <person name="Ch V.R."/>
        </authorList>
    </citation>
    <scope>NUCLEOTIDE SEQUENCE [LARGE SCALE GENOMIC DNA]</scope>
    <source>
        <strain evidence="3 4">JC819</strain>
    </source>
</reference>
<dbReference type="Gene3D" id="3.30.420.40">
    <property type="match status" value="2"/>
</dbReference>
<gene>
    <name evidence="3" type="ORF">QTN89_14395</name>
</gene>
<dbReference type="Gene3D" id="3.30.1490.300">
    <property type="match status" value="1"/>
</dbReference>
<feature type="compositionally biased region" description="Basic and acidic residues" evidence="1">
    <location>
        <begin position="13"/>
        <end position="26"/>
    </location>
</feature>
<evidence type="ECO:0000256" key="1">
    <source>
        <dbReference type="SAM" id="MobiDB-lite"/>
    </source>
</evidence>
<dbReference type="Proteomes" id="UP001239462">
    <property type="component" value="Unassembled WGS sequence"/>
</dbReference>
<keyword evidence="4" id="KW-1185">Reference proteome</keyword>
<protein>
    <submittedName>
        <fullName evidence="3">PilN domain-containing protein</fullName>
    </submittedName>
</protein>
<keyword evidence="2" id="KW-1133">Transmembrane helix</keyword>
<dbReference type="EMBL" id="JASZZN010000009">
    <property type="protein sequence ID" value="MDM4016632.1"/>
    <property type="molecule type" value="Genomic_DNA"/>
</dbReference>
<evidence type="ECO:0000256" key="2">
    <source>
        <dbReference type="SAM" id="Phobius"/>
    </source>
</evidence>
<evidence type="ECO:0000313" key="4">
    <source>
        <dbReference type="Proteomes" id="UP001239462"/>
    </source>
</evidence>
<keyword evidence="2" id="KW-0812">Transmembrane</keyword>